<dbReference type="PANTHER" id="PTHR22911:SF103">
    <property type="entry name" value="BLR2811 PROTEIN"/>
    <property type="match status" value="1"/>
</dbReference>
<keyword evidence="1" id="KW-1133">Transmembrane helix</keyword>
<feature type="transmembrane region" description="Helical" evidence="1">
    <location>
        <begin position="201"/>
        <end position="219"/>
    </location>
</feature>
<feature type="transmembrane region" description="Helical" evidence="1">
    <location>
        <begin position="143"/>
        <end position="161"/>
    </location>
</feature>
<dbReference type="GO" id="GO:0016020">
    <property type="term" value="C:membrane"/>
    <property type="evidence" value="ECO:0007669"/>
    <property type="project" value="InterPro"/>
</dbReference>
<feature type="transmembrane region" description="Helical" evidence="1">
    <location>
        <begin position="63"/>
        <end position="83"/>
    </location>
</feature>
<dbReference type="SUPFAM" id="SSF103481">
    <property type="entry name" value="Multidrug resistance efflux transporter EmrE"/>
    <property type="match status" value="2"/>
</dbReference>
<feature type="domain" description="EamA" evidence="2">
    <location>
        <begin position="143"/>
        <end position="272"/>
    </location>
</feature>
<dbReference type="OrthoDB" id="6115788at2"/>
<dbReference type="EMBL" id="QGKM01000040">
    <property type="protein sequence ID" value="PWQ96024.1"/>
    <property type="molecule type" value="Genomic_DNA"/>
</dbReference>
<feature type="transmembrane region" description="Helical" evidence="1">
    <location>
        <begin position="231"/>
        <end position="250"/>
    </location>
</feature>
<feature type="domain" description="EamA" evidence="2">
    <location>
        <begin position="3"/>
        <end position="134"/>
    </location>
</feature>
<feature type="transmembrane region" description="Helical" evidence="1">
    <location>
        <begin position="89"/>
        <end position="108"/>
    </location>
</feature>
<dbReference type="Pfam" id="PF00892">
    <property type="entry name" value="EamA"/>
    <property type="match status" value="2"/>
</dbReference>
<dbReference type="Proteomes" id="UP000245539">
    <property type="component" value="Unassembled WGS sequence"/>
</dbReference>
<organism evidence="3 4">
    <name type="scientific">Leucothrix pacifica</name>
    <dbReference type="NCBI Taxonomy" id="1247513"/>
    <lineage>
        <taxon>Bacteria</taxon>
        <taxon>Pseudomonadati</taxon>
        <taxon>Pseudomonadota</taxon>
        <taxon>Gammaproteobacteria</taxon>
        <taxon>Thiotrichales</taxon>
        <taxon>Thiotrichaceae</taxon>
        <taxon>Leucothrix</taxon>
    </lineage>
</organism>
<keyword evidence="4" id="KW-1185">Reference proteome</keyword>
<keyword evidence="1" id="KW-0472">Membrane</keyword>
<dbReference type="Gene3D" id="1.10.3730.20">
    <property type="match status" value="1"/>
</dbReference>
<proteinExistence type="predicted"/>
<evidence type="ECO:0000313" key="3">
    <source>
        <dbReference type="EMBL" id="PWQ96024.1"/>
    </source>
</evidence>
<evidence type="ECO:0000313" key="4">
    <source>
        <dbReference type="Proteomes" id="UP000245539"/>
    </source>
</evidence>
<comment type="caution">
    <text evidence="3">The sequence shown here is derived from an EMBL/GenBank/DDBJ whole genome shotgun (WGS) entry which is preliminary data.</text>
</comment>
<feature type="transmembrane region" description="Helical" evidence="1">
    <location>
        <begin position="256"/>
        <end position="274"/>
    </location>
</feature>
<dbReference type="AlphaFoldDB" id="A0A317CBL3"/>
<evidence type="ECO:0000256" key="1">
    <source>
        <dbReference type="SAM" id="Phobius"/>
    </source>
</evidence>
<feature type="transmembrane region" description="Helical" evidence="1">
    <location>
        <begin position="173"/>
        <end position="195"/>
    </location>
</feature>
<feature type="transmembrane region" description="Helical" evidence="1">
    <location>
        <begin position="120"/>
        <end position="137"/>
    </location>
</feature>
<sequence>MSIAMMLIAYLLFTMADTTNKWMTLLGYPALQIAFTRYAFQLVITSAEVSYRGIERREITENFWPLVLRGAALASATVANFFALKYLSLSMYSAIMFSAPIFVSLIAWPMLGERVGPWRWFAILAGFIGVLIIVRPFHHNFHWAAIFSLYGAIALAFYSLLTRKLVQKVRPHVMQFFAGAFGAVVLLPFAIWVWVPVEPEVWLMMFWVGFTSWFGHEFLTRAHKHSGASVLMPYSYSFILYMTLAGYLFFDELPDWYTALGAVVIIASGLVIWVREKRLKSSEANA</sequence>
<evidence type="ECO:0000259" key="2">
    <source>
        <dbReference type="Pfam" id="PF00892"/>
    </source>
</evidence>
<reference evidence="3 4" key="1">
    <citation type="submission" date="2018-05" db="EMBL/GenBank/DDBJ databases">
        <title>Leucothrix arctica sp. nov., isolated from Arctic seawater.</title>
        <authorList>
            <person name="Choi A."/>
            <person name="Baek K."/>
        </authorList>
    </citation>
    <scope>NUCLEOTIDE SEQUENCE [LARGE SCALE GENOMIC DNA]</scope>
    <source>
        <strain evidence="3 4">JCM 18388</strain>
    </source>
</reference>
<dbReference type="InterPro" id="IPR037185">
    <property type="entry name" value="EmrE-like"/>
</dbReference>
<gene>
    <name evidence="3" type="ORF">DKW60_13720</name>
</gene>
<dbReference type="PANTHER" id="PTHR22911">
    <property type="entry name" value="ACYL-MALONYL CONDENSING ENZYME-RELATED"/>
    <property type="match status" value="1"/>
</dbReference>
<keyword evidence="1" id="KW-0812">Transmembrane</keyword>
<name>A0A317CBL3_9GAMM</name>
<dbReference type="InterPro" id="IPR000620">
    <property type="entry name" value="EamA_dom"/>
</dbReference>
<protein>
    <submittedName>
        <fullName evidence="3">EamA/RhaT family transporter</fullName>
    </submittedName>
</protein>
<accession>A0A317CBL3</accession>